<reference evidence="3 4" key="1">
    <citation type="submission" date="2015-01" db="EMBL/GenBank/DDBJ databases">
        <title>Evolution of Trichinella species and genotypes.</title>
        <authorList>
            <person name="Korhonen P.K."/>
            <person name="Edoardo P."/>
            <person name="Giuseppe L.R."/>
            <person name="Gasser R.B."/>
        </authorList>
    </citation>
    <scope>NUCLEOTIDE SEQUENCE [LARGE SCALE GENOMIC DNA]</scope>
    <source>
        <strain evidence="1">ISS141</strain>
        <strain evidence="2">ISS588</strain>
    </source>
</reference>
<dbReference type="Proteomes" id="UP000054815">
    <property type="component" value="Unassembled WGS sequence"/>
</dbReference>
<protein>
    <submittedName>
        <fullName evidence="2">Uncharacterized protein</fullName>
    </submittedName>
</protein>
<dbReference type="EMBL" id="JYDS01005987">
    <property type="protein sequence ID" value="KRY94081.1"/>
    <property type="molecule type" value="Genomic_DNA"/>
</dbReference>
<evidence type="ECO:0000313" key="4">
    <source>
        <dbReference type="Proteomes" id="UP000054815"/>
    </source>
</evidence>
<proteinExistence type="predicted"/>
<evidence type="ECO:0000313" key="3">
    <source>
        <dbReference type="Proteomes" id="UP000054805"/>
    </source>
</evidence>
<sequence>MTYINGILISHTKRRFQLLTCLMDRHNARSVKVV</sequence>
<comment type="caution">
    <text evidence="2">The sequence shown here is derived from an EMBL/GenBank/DDBJ whole genome shotgun (WGS) entry which is preliminary data.</text>
</comment>
<evidence type="ECO:0000313" key="2">
    <source>
        <dbReference type="EMBL" id="KRY94081.1"/>
    </source>
</evidence>
<dbReference type="AlphaFoldDB" id="A0A0V1G798"/>
<accession>A0A0V1G798</accession>
<dbReference type="EMBL" id="JYDU01000986">
    <property type="protein sequence ID" value="KRX75644.1"/>
    <property type="molecule type" value="Genomic_DNA"/>
</dbReference>
<name>A0A0V1G798_TRIPS</name>
<gene>
    <name evidence="2" type="ORF">T4B_10190</name>
    <name evidence="1" type="ORF">T4E_9157</name>
</gene>
<organism evidence="2 3">
    <name type="scientific">Trichinella pseudospiralis</name>
    <name type="common">Parasitic roundworm</name>
    <dbReference type="NCBI Taxonomy" id="6337"/>
    <lineage>
        <taxon>Eukaryota</taxon>
        <taxon>Metazoa</taxon>
        <taxon>Ecdysozoa</taxon>
        <taxon>Nematoda</taxon>
        <taxon>Enoplea</taxon>
        <taxon>Dorylaimia</taxon>
        <taxon>Trichinellida</taxon>
        <taxon>Trichinellidae</taxon>
        <taxon>Trichinella</taxon>
    </lineage>
</organism>
<evidence type="ECO:0000313" key="1">
    <source>
        <dbReference type="EMBL" id="KRX75644.1"/>
    </source>
</evidence>
<keyword evidence="3" id="KW-1185">Reference proteome</keyword>
<dbReference type="Proteomes" id="UP000054805">
    <property type="component" value="Unassembled WGS sequence"/>
</dbReference>